<name>A0A1Y1X8I6_9FUNG</name>
<dbReference type="Pfam" id="PF09154">
    <property type="entry name" value="Alpha-amy_C_pro"/>
    <property type="match status" value="1"/>
</dbReference>
<dbReference type="Gene3D" id="2.40.30.140">
    <property type="match status" value="1"/>
</dbReference>
<dbReference type="STRING" id="1314790.A0A1Y1X8I6"/>
<dbReference type="FunCoup" id="A0A1Y1X8I6">
    <property type="interactions" value="202"/>
</dbReference>
<dbReference type="EMBL" id="MCFE01000683">
    <property type="protein sequence ID" value="ORX82042.1"/>
    <property type="molecule type" value="Genomic_DNA"/>
</dbReference>
<dbReference type="Gene3D" id="3.20.20.80">
    <property type="entry name" value="Glycosidases"/>
    <property type="match status" value="1"/>
</dbReference>
<dbReference type="InterPro" id="IPR015237">
    <property type="entry name" value="Alpha-amylase_C_pro"/>
</dbReference>
<evidence type="ECO:0000256" key="5">
    <source>
        <dbReference type="ARBA" id="ARBA00022723"/>
    </source>
</evidence>
<dbReference type="OrthoDB" id="550577at2759"/>
<dbReference type="InterPro" id="IPR006046">
    <property type="entry name" value="Alpha_amylase"/>
</dbReference>
<feature type="domain" description="Glycosyl hydrolase family 13 catalytic" evidence="10">
    <location>
        <begin position="4"/>
        <end position="391"/>
    </location>
</feature>
<keyword evidence="7" id="KW-0119">Carbohydrate metabolism</keyword>
<protein>
    <recommendedName>
        <fullName evidence="4">alpha-amylase</fullName>
        <ecNumber evidence="4">3.2.1.1</ecNumber>
    </recommendedName>
</protein>
<keyword evidence="12" id="KW-1185">Reference proteome</keyword>
<evidence type="ECO:0000256" key="4">
    <source>
        <dbReference type="ARBA" id="ARBA00012595"/>
    </source>
</evidence>
<evidence type="ECO:0000256" key="2">
    <source>
        <dbReference type="ARBA" id="ARBA00001913"/>
    </source>
</evidence>
<evidence type="ECO:0000259" key="10">
    <source>
        <dbReference type="SMART" id="SM00642"/>
    </source>
</evidence>
<dbReference type="GO" id="GO:0005509">
    <property type="term" value="F:calcium ion binding"/>
    <property type="evidence" value="ECO:0007669"/>
    <property type="project" value="InterPro"/>
</dbReference>
<evidence type="ECO:0000313" key="11">
    <source>
        <dbReference type="EMBL" id="ORX82042.1"/>
    </source>
</evidence>
<dbReference type="PANTHER" id="PTHR43447">
    <property type="entry name" value="ALPHA-AMYLASE"/>
    <property type="match status" value="1"/>
</dbReference>
<evidence type="ECO:0000313" key="12">
    <source>
        <dbReference type="Proteomes" id="UP000193498"/>
    </source>
</evidence>
<dbReference type="NCBIfam" id="NF006969">
    <property type="entry name" value="PRK09441.1-2"/>
    <property type="match status" value="1"/>
</dbReference>
<dbReference type="CDD" id="cd11318">
    <property type="entry name" value="AmyAc_bac_fung_AmyA"/>
    <property type="match status" value="1"/>
</dbReference>
<dbReference type="InterPro" id="IPR013780">
    <property type="entry name" value="Glyco_hydro_b"/>
</dbReference>
<dbReference type="InterPro" id="IPR006047">
    <property type="entry name" value="GH13_cat_dom"/>
</dbReference>
<reference evidence="11 12" key="1">
    <citation type="submission" date="2016-07" db="EMBL/GenBank/DDBJ databases">
        <title>Pervasive Adenine N6-methylation of Active Genes in Fungi.</title>
        <authorList>
            <consortium name="DOE Joint Genome Institute"/>
            <person name="Mondo S.J."/>
            <person name="Dannebaum R.O."/>
            <person name="Kuo R.C."/>
            <person name="Labutti K."/>
            <person name="Haridas S."/>
            <person name="Kuo A."/>
            <person name="Salamov A."/>
            <person name="Ahrendt S.R."/>
            <person name="Lipzen A."/>
            <person name="Sullivan W."/>
            <person name="Andreopoulos W.B."/>
            <person name="Clum A."/>
            <person name="Lindquist E."/>
            <person name="Daum C."/>
            <person name="Ramamoorthy G.K."/>
            <person name="Gryganskyi A."/>
            <person name="Culley D."/>
            <person name="Magnuson J.K."/>
            <person name="James T.Y."/>
            <person name="O'Malley M.A."/>
            <person name="Stajich J.E."/>
            <person name="Spatafora J.W."/>
            <person name="Visel A."/>
            <person name="Grigoriev I.V."/>
        </authorList>
    </citation>
    <scope>NUCLEOTIDE SEQUENCE [LARGE SCALE GENOMIC DNA]</scope>
    <source>
        <strain evidence="11 12">CBS 931.73</strain>
    </source>
</reference>
<evidence type="ECO:0000256" key="9">
    <source>
        <dbReference type="RuleBase" id="RU003615"/>
    </source>
</evidence>
<dbReference type="PIRSF" id="PIRSF001021">
    <property type="entry name" value="Alph-amls_thrmst"/>
    <property type="match status" value="1"/>
</dbReference>
<dbReference type="SMART" id="SM00642">
    <property type="entry name" value="Aamy"/>
    <property type="match status" value="1"/>
</dbReference>
<dbReference type="Pfam" id="PF00128">
    <property type="entry name" value="Alpha-amylase"/>
    <property type="match status" value="1"/>
</dbReference>
<dbReference type="AlphaFoldDB" id="A0A1Y1X8I6"/>
<evidence type="ECO:0000256" key="8">
    <source>
        <dbReference type="ARBA" id="ARBA00023295"/>
    </source>
</evidence>
<evidence type="ECO:0000256" key="1">
    <source>
        <dbReference type="ARBA" id="ARBA00000548"/>
    </source>
</evidence>
<comment type="cofactor">
    <cofactor evidence="2">
        <name>Ca(2+)</name>
        <dbReference type="ChEBI" id="CHEBI:29108"/>
    </cofactor>
</comment>
<keyword evidence="6" id="KW-0378">Hydrolase</keyword>
<dbReference type="GO" id="GO:0004556">
    <property type="term" value="F:alpha-amylase activity"/>
    <property type="evidence" value="ECO:0007669"/>
    <property type="project" value="UniProtKB-EC"/>
</dbReference>
<evidence type="ECO:0000256" key="6">
    <source>
        <dbReference type="ARBA" id="ARBA00022801"/>
    </source>
</evidence>
<proteinExistence type="inferred from homology"/>
<dbReference type="PRINTS" id="PR00110">
    <property type="entry name" value="ALPHAAMYLASE"/>
</dbReference>
<dbReference type="InterPro" id="IPR013776">
    <property type="entry name" value="A-amylase_thermo"/>
</dbReference>
<dbReference type="SUPFAM" id="SSF51011">
    <property type="entry name" value="Glycosyl hydrolase domain"/>
    <property type="match status" value="1"/>
</dbReference>
<dbReference type="Proteomes" id="UP000193498">
    <property type="component" value="Unassembled WGS sequence"/>
</dbReference>
<evidence type="ECO:0000256" key="3">
    <source>
        <dbReference type="ARBA" id="ARBA00008061"/>
    </source>
</evidence>
<comment type="catalytic activity">
    <reaction evidence="1">
        <text>Endohydrolysis of (1-&gt;4)-alpha-D-glucosidic linkages in polysaccharides containing three or more (1-&gt;4)-alpha-linked D-glucose units.</text>
        <dbReference type="EC" id="3.2.1.1"/>
    </reaction>
</comment>
<comment type="similarity">
    <text evidence="3 9">Belongs to the glycosyl hydrolase 13 family.</text>
</comment>
<keyword evidence="5" id="KW-0479">Metal-binding</keyword>
<dbReference type="GO" id="GO:0005975">
    <property type="term" value="P:carbohydrate metabolic process"/>
    <property type="evidence" value="ECO:0007669"/>
    <property type="project" value="InterPro"/>
</dbReference>
<accession>A0A1Y1X8I6</accession>
<dbReference type="NCBIfam" id="NF006968">
    <property type="entry name" value="PRK09441.1-1"/>
    <property type="match status" value="1"/>
</dbReference>
<evidence type="ECO:0000256" key="7">
    <source>
        <dbReference type="ARBA" id="ARBA00023277"/>
    </source>
</evidence>
<dbReference type="InterPro" id="IPR017853">
    <property type="entry name" value="GH"/>
</dbReference>
<gene>
    <name evidence="11" type="ORF">K493DRAFT_92921</name>
</gene>
<dbReference type="SUPFAM" id="SSF51445">
    <property type="entry name" value="(Trans)glycosidases"/>
    <property type="match status" value="1"/>
</dbReference>
<comment type="caution">
    <text evidence="11">The sequence shown here is derived from an EMBL/GenBank/DDBJ whole genome shotgun (WGS) entry which is preliminary data.</text>
</comment>
<organism evidence="11 12">
    <name type="scientific">Basidiobolus meristosporus CBS 931.73</name>
    <dbReference type="NCBI Taxonomy" id="1314790"/>
    <lineage>
        <taxon>Eukaryota</taxon>
        <taxon>Fungi</taxon>
        <taxon>Fungi incertae sedis</taxon>
        <taxon>Zoopagomycota</taxon>
        <taxon>Entomophthoromycotina</taxon>
        <taxon>Basidiobolomycetes</taxon>
        <taxon>Basidiobolales</taxon>
        <taxon>Basidiobolaceae</taxon>
        <taxon>Basidiobolus</taxon>
    </lineage>
</organism>
<sequence length="485" mass="55803">MGNETMIQFFEWHLPVDHKHWQRLQERAEELAGLGITGVWIPPPTKGQTKDDVGYGVYDLWDLGEFNQKNTVATKYGTKEELVNAINKCKEHGLQVYCDVVLNHKAAADETEKFQAIEVDQEDRENEISEPHDIVAWTKFTFPGREDKYSAFKWNFNHFTGTDWDEESKRKGVFRIVGENKSWAEGVDDEFGNYDYLMFANIDYSHPDVQEETKKWAVWVSKELQLSGFRIDAAKHIDGNFIYELMKHVRQELGNDKFYAVGEFWKSSIEAVDAHLENVNYSIDLFDVPLHYNLSEASNKGNEYDLRQLFDGTIVAKHPTHAVTFVDNHDSQPGESLESWVQDWFKSHAYAIILLRDQGYPCVFYGDMYGIGGEEPVPPKYDSIKQLLLARKEYAIGETRDYWDHANTVGWVRMGQEDDKSKACAVVLTNGEAGEKRMEVGQDRAGQKWRDFLGNCEEEVVIEEDGWANFKVNDGSVSVWVPTEA</sequence>
<dbReference type="Gene3D" id="2.60.40.1180">
    <property type="entry name" value="Golgi alpha-mannosidase II"/>
    <property type="match status" value="1"/>
</dbReference>
<dbReference type="SMR" id="A0A1Y1X8I6"/>
<dbReference type="EC" id="3.2.1.1" evidence="4"/>
<dbReference type="InParanoid" id="A0A1Y1X8I6"/>
<keyword evidence="8" id="KW-0326">Glycosidase</keyword>